<dbReference type="Proteomes" id="UP000195080">
    <property type="component" value="Chromosome"/>
</dbReference>
<sequence>MIGVKKLVLEALDKIREAEAHVEKMRQATKAEISTYEQTQAEKFKQKQVESQEKVTELLQTIESQQNEQLEKQKTILLSEAKKQTQEFKEKYGKNKDSIIDYVIERVKKIYGSQ</sequence>
<evidence type="ECO:0000256" key="1">
    <source>
        <dbReference type="SAM" id="Coils"/>
    </source>
</evidence>
<keyword evidence="1" id="KW-0175">Coiled coil</keyword>
<dbReference type="EMBL" id="CP147248">
    <property type="protein sequence ID" value="WYJ85261.1"/>
    <property type="molecule type" value="Genomic_DNA"/>
</dbReference>
<reference evidence="3" key="1">
    <citation type="submission" date="2017-05" db="EMBL/GenBank/DDBJ databases">
        <title>The Genome Sequence of EEnterococcus faecalis 9F2_4866.</title>
        <authorList>
            <consortium name="The Broad Institute Genomics Platform"/>
            <consortium name="The Broad Institute Genomic Center for Infectious Diseases"/>
            <person name="Earl A."/>
            <person name="Manson A."/>
            <person name="Schwartman J."/>
            <person name="Gilmore M."/>
            <person name="Abouelleil A."/>
            <person name="Cao P."/>
            <person name="Chapman S."/>
            <person name="Cusick C."/>
            <person name="Shea T."/>
            <person name="Young S."/>
            <person name="Neafsey D."/>
            <person name="Nusbaum C."/>
            <person name="Birren B."/>
        </authorList>
    </citation>
    <scope>NUCLEOTIDE SEQUENCE [LARGE SCALE GENOMIC DNA]</scope>
    <source>
        <strain evidence="3">12C11_DIV0727</strain>
    </source>
</reference>
<name>A0ABZ2T1J9_9ENTE</name>
<gene>
    <name evidence="2" type="ORF">A5866_000337</name>
</gene>
<evidence type="ECO:0000313" key="3">
    <source>
        <dbReference type="Proteomes" id="UP000195080"/>
    </source>
</evidence>
<keyword evidence="3" id="KW-1185">Reference proteome</keyword>
<proteinExistence type="predicted"/>
<accession>A0ABZ2T1J9</accession>
<organism evidence="2 3">
    <name type="scientific">Candidatus Enterococcus lemimoniae</name>
    <dbReference type="NCBI Taxonomy" id="1834167"/>
    <lineage>
        <taxon>Bacteria</taxon>
        <taxon>Bacillati</taxon>
        <taxon>Bacillota</taxon>
        <taxon>Bacilli</taxon>
        <taxon>Lactobacillales</taxon>
        <taxon>Enterococcaceae</taxon>
        <taxon>Enterococcus</taxon>
    </lineage>
</organism>
<protein>
    <submittedName>
        <fullName evidence="2">V/A-type H+/Na+-transporting ATPase subunit G/H</fullName>
    </submittedName>
</protein>
<feature type="coiled-coil region" evidence="1">
    <location>
        <begin position="8"/>
        <end position="87"/>
    </location>
</feature>
<evidence type="ECO:0000313" key="2">
    <source>
        <dbReference type="EMBL" id="WYJ85261.1"/>
    </source>
</evidence>